<keyword evidence="1" id="KW-0732">Signal</keyword>
<accession>A0A5P8E9F4</accession>
<evidence type="ECO:0000313" key="2">
    <source>
        <dbReference type="EMBL" id="QFQ13659.1"/>
    </source>
</evidence>
<organism evidence="2 3">
    <name type="scientific">Pseudoprevotella muciniphila</name>
    <dbReference type="NCBI Taxonomy" id="2133944"/>
    <lineage>
        <taxon>Bacteria</taxon>
        <taxon>Pseudomonadati</taxon>
        <taxon>Bacteroidota</taxon>
        <taxon>Bacteroidia</taxon>
        <taxon>Bacteroidales</taxon>
        <taxon>Prevotellaceae</taxon>
        <taxon>Pseudoprevotella</taxon>
    </lineage>
</organism>
<dbReference type="InterPro" id="IPR046357">
    <property type="entry name" value="PPIase_dom_sf"/>
</dbReference>
<sequence>MNKLLKTLLFALPLLAFITSCKDDDDSYAELRERERKLVSAFIKNGCEVNDANSISLSVKPIKVISLDTFIANDSTTNVSENEYVYFPTTGLYMQIVRKGTGEPLKQGESATVICRYIEYNIGGDSIQSTNRSLLYAAMPEVLNVTNNYGTLSGTFTSGVMLSYYGSSVPSGWLTPINYINLGRLTNKDDELALVRVIVPSTIGQSNQSSSVYPCFFEISYQRGR</sequence>
<evidence type="ECO:0000313" key="3">
    <source>
        <dbReference type="Proteomes" id="UP000249375"/>
    </source>
</evidence>
<dbReference type="InterPro" id="IPR032252">
    <property type="entry name" value="DUF4827"/>
</dbReference>
<feature type="signal peptide" evidence="1">
    <location>
        <begin position="1"/>
        <end position="22"/>
    </location>
</feature>
<dbReference type="PROSITE" id="PS51257">
    <property type="entry name" value="PROKAR_LIPOPROTEIN"/>
    <property type="match status" value="1"/>
</dbReference>
<dbReference type="OrthoDB" id="1096383at2"/>
<dbReference type="AlphaFoldDB" id="A0A5P8E9F4"/>
<dbReference type="RefSeq" id="WP_111897934.1">
    <property type="nucleotide sequence ID" value="NZ_CP033459.1"/>
</dbReference>
<name>A0A5P8E9F4_9BACT</name>
<dbReference type="Pfam" id="PF16109">
    <property type="entry name" value="DUF4827"/>
    <property type="match status" value="1"/>
</dbReference>
<reference evidence="2 3" key="1">
    <citation type="submission" date="2018-11" db="EMBL/GenBank/DDBJ databases">
        <authorList>
            <person name="Na S.W."/>
            <person name="Baik M."/>
        </authorList>
    </citation>
    <scope>NUCLEOTIDE SEQUENCE [LARGE SCALE GENOMIC DNA]</scope>
    <source>
        <strain evidence="2 3">E39</strain>
    </source>
</reference>
<dbReference type="KEGG" id="alq:C7Y71_001195"/>
<dbReference type="Proteomes" id="UP000249375">
    <property type="component" value="Chromosome"/>
</dbReference>
<dbReference type="GO" id="GO:0003755">
    <property type="term" value="F:peptidyl-prolyl cis-trans isomerase activity"/>
    <property type="evidence" value="ECO:0007669"/>
    <property type="project" value="InterPro"/>
</dbReference>
<dbReference type="EMBL" id="CP033459">
    <property type="protein sequence ID" value="QFQ13659.1"/>
    <property type="molecule type" value="Genomic_DNA"/>
</dbReference>
<keyword evidence="3" id="KW-1185">Reference proteome</keyword>
<protein>
    <submittedName>
        <fullName evidence="2">DUF4827 domain-containing protein</fullName>
    </submittedName>
</protein>
<proteinExistence type="predicted"/>
<dbReference type="Gene3D" id="3.10.50.40">
    <property type="match status" value="1"/>
</dbReference>
<gene>
    <name evidence="2" type="ORF">C7Y71_001195</name>
</gene>
<evidence type="ECO:0000256" key="1">
    <source>
        <dbReference type="SAM" id="SignalP"/>
    </source>
</evidence>
<feature type="chain" id="PRO_5024338216" evidence="1">
    <location>
        <begin position="23"/>
        <end position="225"/>
    </location>
</feature>